<accession>A0A286GFL4</accession>
<dbReference type="Proteomes" id="UP000219621">
    <property type="component" value="Unassembled WGS sequence"/>
</dbReference>
<proteinExistence type="predicted"/>
<gene>
    <name evidence="1" type="ORF">SAMN05421508_103461</name>
</gene>
<evidence type="ECO:0000313" key="1">
    <source>
        <dbReference type="EMBL" id="SOD94313.1"/>
    </source>
</evidence>
<dbReference type="AlphaFoldDB" id="A0A286GFL4"/>
<dbReference type="EMBL" id="OCNJ01000003">
    <property type="protein sequence ID" value="SOD94313.1"/>
    <property type="molecule type" value="Genomic_DNA"/>
</dbReference>
<evidence type="ECO:0000313" key="2">
    <source>
        <dbReference type="Proteomes" id="UP000219621"/>
    </source>
</evidence>
<reference evidence="1 2" key="1">
    <citation type="submission" date="2017-09" db="EMBL/GenBank/DDBJ databases">
        <authorList>
            <person name="Ehlers B."/>
            <person name="Leendertz F.H."/>
        </authorList>
    </citation>
    <scope>NUCLEOTIDE SEQUENCE [LARGE SCALE GENOMIC DNA]</scope>
    <source>
        <strain evidence="1 2">USBA 140</strain>
    </source>
</reference>
<name>A0A286GFL4_9PROT</name>
<dbReference type="RefSeq" id="WP_097278925.1">
    <property type="nucleotide sequence ID" value="NZ_OCNJ01000003.1"/>
</dbReference>
<organism evidence="1 2">
    <name type="scientific">Caenispirillum bisanense</name>
    <dbReference type="NCBI Taxonomy" id="414052"/>
    <lineage>
        <taxon>Bacteria</taxon>
        <taxon>Pseudomonadati</taxon>
        <taxon>Pseudomonadota</taxon>
        <taxon>Alphaproteobacteria</taxon>
        <taxon>Rhodospirillales</taxon>
        <taxon>Novispirillaceae</taxon>
        <taxon>Caenispirillum</taxon>
    </lineage>
</organism>
<dbReference type="OrthoDB" id="7360070at2"/>
<keyword evidence="2" id="KW-1185">Reference proteome</keyword>
<protein>
    <submittedName>
        <fullName evidence="1">Uncharacterized protein</fullName>
    </submittedName>
</protein>
<sequence>MATTESQTRWRRKNRYVKKQLNVMARGQVHAWLEEVGDRFALRGKGEAVAFSAFVVQWLMQQSGHNAEAARLLDLLSDAYQSDRELYAP</sequence>